<dbReference type="Proteomes" id="UP000257039">
    <property type="component" value="Unassembled WGS sequence"/>
</dbReference>
<protein>
    <submittedName>
        <fullName evidence="1">Uncharacterized protein</fullName>
    </submittedName>
</protein>
<dbReference type="EMBL" id="NDXW01000001">
    <property type="protein sequence ID" value="RDH46411.1"/>
    <property type="molecule type" value="Genomic_DNA"/>
</dbReference>
<name>A0A4V1IP91_9GAMM</name>
<comment type="caution">
    <text evidence="1">The sequence shown here is derived from an EMBL/GenBank/DDBJ whole genome shotgun (WGS) entry which is preliminary data.</text>
</comment>
<proteinExistence type="predicted"/>
<dbReference type="AlphaFoldDB" id="A0A4V1IP91"/>
<accession>A0A4V1IP91</accession>
<evidence type="ECO:0000313" key="1">
    <source>
        <dbReference type="EMBL" id="RDH46411.1"/>
    </source>
</evidence>
<organism evidence="1 2">
    <name type="scientific">Zooshikella ganghwensis</name>
    <dbReference type="NCBI Taxonomy" id="202772"/>
    <lineage>
        <taxon>Bacteria</taxon>
        <taxon>Pseudomonadati</taxon>
        <taxon>Pseudomonadota</taxon>
        <taxon>Gammaproteobacteria</taxon>
        <taxon>Oceanospirillales</taxon>
        <taxon>Zooshikellaceae</taxon>
        <taxon>Zooshikella</taxon>
    </lineage>
</organism>
<keyword evidence="2" id="KW-1185">Reference proteome</keyword>
<sequence length="391" mass="45127">MKYLIFIILCISTYALYGVELVDNSTELTLGGKLFPQKSKNSRQSQFYPELSFEGEYIWQSEDNEWLFAPFWRWSYKDSDESYGDMREAYWRKKFDSGDLTVGLRRIFWGTLEAANPVNVINQSDYIVGIEREDKLGQPLASWSWLLEEGELELFMLPWFRPRPFPGLASRPTTSLAVDNHERYESSHGKHRIDWAMRWYRPIGQADVGLSFFSGTRRSPILTPSPSSKELQPYYVVNHHLAIDMSLADGNWLWKLELMGGQELNEGFSSVSAGLEYTITGIMESRYDLGLIAEAYRDDRNAKAAGWWQQDIAVGGRLSLNDAAGSEIKLLYIQDFDYKSSLIKLDAGMRIGEKWKLSLLTYVDIGIDQQDPHLGFLKDNSWSTIEMTYYY</sequence>
<reference evidence="1 2" key="1">
    <citation type="submission" date="2017-04" db="EMBL/GenBank/DDBJ databases">
        <title>Draft genome sequence of Zooshikella ganghwensis VG4 isolated from Red Sea sediments.</title>
        <authorList>
            <person name="Rehman Z."/>
            <person name="Alam I."/>
            <person name="Kamau A."/>
            <person name="Bajic V."/>
            <person name="Leiknes T."/>
        </authorList>
    </citation>
    <scope>NUCLEOTIDE SEQUENCE [LARGE SCALE GENOMIC DNA]</scope>
    <source>
        <strain evidence="1 2">VG4</strain>
    </source>
</reference>
<dbReference type="RefSeq" id="WP_094789173.1">
    <property type="nucleotide sequence ID" value="NZ_NDXW01000001.1"/>
</dbReference>
<gene>
    <name evidence="1" type="ORF">B9G39_24800</name>
</gene>
<evidence type="ECO:0000313" key="2">
    <source>
        <dbReference type="Proteomes" id="UP000257039"/>
    </source>
</evidence>